<dbReference type="GO" id="GO:0043161">
    <property type="term" value="P:proteasome-mediated ubiquitin-dependent protein catabolic process"/>
    <property type="evidence" value="ECO:0007669"/>
    <property type="project" value="TreeGrafter"/>
</dbReference>
<dbReference type="PANTHER" id="PTHR44080:SF1">
    <property type="entry name" value="E3 UBIQUITIN-PROTEIN LIGASE COP1"/>
    <property type="match status" value="1"/>
</dbReference>
<gene>
    <name evidence="6" type="ORF">F511_11951</name>
</gene>
<dbReference type="InterPro" id="IPR015943">
    <property type="entry name" value="WD40/YVTN_repeat-like_dom_sf"/>
</dbReference>
<dbReference type="EMBL" id="KQ986753">
    <property type="protein sequence ID" value="KZV58491.1"/>
    <property type="molecule type" value="Genomic_DNA"/>
</dbReference>
<evidence type="ECO:0000256" key="3">
    <source>
        <dbReference type="ARBA" id="ARBA00022833"/>
    </source>
</evidence>
<dbReference type="PANTHER" id="PTHR44080">
    <property type="entry name" value="E3 UBIQUITIN-PROTEIN LIGASE COP1"/>
    <property type="match status" value="1"/>
</dbReference>
<dbReference type="AlphaFoldDB" id="A0A2Z7DJX6"/>
<feature type="domain" description="RING-type" evidence="5">
    <location>
        <begin position="39"/>
        <end position="76"/>
    </location>
</feature>
<dbReference type="GO" id="GO:0061630">
    <property type="term" value="F:ubiquitin protein ligase activity"/>
    <property type="evidence" value="ECO:0007669"/>
    <property type="project" value="InterPro"/>
</dbReference>
<evidence type="ECO:0000256" key="1">
    <source>
        <dbReference type="ARBA" id="ARBA00022723"/>
    </source>
</evidence>
<dbReference type="SUPFAM" id="SSF57850">
    <property type="entry name" value="RING/U-box"/>
    <property type="match status" value="1"/>
</dbReference>
<dbReference type="InterPro" id="IPR001841">
    <property type="entry name" value="Znf_RING"/>
</dbReference>
<proteinExistence type="predicted"/>
<keyword evidence="1" id="KW-0479">Metal-binding</keyword>
<evidence type="ECO:0000259" key="5">
    <source>
        <dbReference type="PROSITE" id="PS50089"/>
    </source>
</evidence>
<dbReference type="Gene3D" id="3.30.40.10">
    <property type="entry name" value="Zinc/RING finger domain, C3HC4 (zinc finger)"/>
    <property type="match status" value="1"/>
</dbReference>
<organism evidence="6 7">
    <name type="scientific">Dorcoceras hygrometricum</name>
    <dbReference type="NCBI Taxonomy" id="472368"/>
    <lineage>
        <taxon>Eukaryota</taxon>
        <taxon>Viridiplantae</taxon>
        <taxon>Streptophyta</taxon>
        <taxon>Embryophyta</taxon>
        <taxon>Tracheophyta</taxon>
        <taxon>Spermatophyta</taxon>
        <taxon>Magnoliopsida</taxon>
        <taxon>eudicotyledons</taxon>
        <taxon>Gunneridae</taxon>
        <taxon>Pentapetalae</taxon>
        <taxon>asterids</taxon>
        <taxon>lamiids</taxon>
        <taxon>Lamiales</taxon>
        <taxon>Gesneriaceae</taxon>
        <taxon>Didymocarpoideae</taxon>
        <taxon>Trichosporeae</taxon>
        <taxon>Loxocarpinae</taxon>
        <taxon>Dorcoceras</taxon>
    </lineage>
</organism>
<evidence type="ECO:0000256" key="4">
    <source>
        <dbReference type="PROSITE-ProRule" id="PRU00175"/>
    </source>
</evidence>
<keyword evidence="7" id="KW-1185">Reference proteome</keyword>
<dbReference type="InterPro" id="IPR017907">
    <property type="entry name" value="Znf_RING_CS"/>
</dbReference>
<evidence type="ECO:0000313" key="7">
    <source>
        <dbReference type="Proteomes" id="UP000250235"/>
    </source>
</evidence>
<dbReference type="InterPro" id="IPR013083">
    <property type="entry name" value="Znf_RING/FYVE/PHD"/>
</dbReference>
<dbReference type="CDD" id="cd16504">
    <property type="entry name" value="RING-HC_COP1"/>
    <property type="match status" value="1"/>
</dbReference>
<keyword evidence="2 4" id="KW-0863">Zinc-finger</keyword>
<dbReference type="PROSITE" id="PS00518">
    <property type="entry name" value="ZF_RING_1"/>
    <property type="match status" value="1"/>
</dbReference>
<dbReference type="PROSITE" id="PS50089">
    <property type="entry name" value="ZF_RING_2"/>
    <property type="match status" value="1"/>
</dbReference>
<reference evidence="6 7" key="1">
    <citation type="journal article" date="2015" name="Proc. Natl. Acad. Sci. U.S.A.">
        <title>The resurrection genome of Boea hygrometrica: A blueprint for survival of dehydration.</title>
        <authorList>
            <person name="Xiao L."/>
            <person name="Yang G."/>
            <person name="Zhang L."/>
            <person name="Yang X."/>
            <person name="Zhao S."/>
            <person name="Ji Z."/>
            <person name="Zhou Q."/>
            <person name="Hu M."/>
            <person name="Wang Y."/>
            <person name="Chen M."/>
            <person name="Xu Y."/>
            <person name="Jin H."/>
            <person name="Xiao X."/>
            <person name="Hu G."/>
            <person name="Bao F."/>
            <person name="Hu Y."/>
            <person name="Wan P."/>
            <person name="Li L."/>
            <person name="Deng X."/>
            <person name="Kuang T."/>
            <person name="Xiang C."/>
            <person name="Zhu J.K."/>
            <person name="Oliver M.J."/>
            <person name="He Y."/>
        </authorList>
    </citation>
    <scope>NUCLEOTIDE SEQUENCE [LARGE SCALE GENOMIC DNA]</scope>
    <source>
        <strain evidence="7">cv. XS01</strain>
    </source>
</reference>
<dbReference type="InterPro" id="IPR042755">
    <property type="entry name" value="COP1"/>
</dbReference>
<accession>A0A2Z7DJX6</accession>
<dbReference type="Proteomes" id="UP000250235">
    <property type="component" value="Unassembled WGS sequence"/>
</dbReference>
<keyword evidence="3" id="KW-0862">Zinc</keyword>
<dbReference type="Pfam" id="PF13923">
    <property type="entry name" value="zf-C3HC4_2"/>
    <property type="match status" value="1"/>
</dbReference>
<sequence length="377" mass="42647">MGDSLMGTAETAGTAMDRAETPPNAQASAAAASENELLCPICMQMIKDAFLTACGHSFCYMCIVTHLQNKSDCPCCANFLTTSQLFPNFLLDKLLKKAFTHQLSKSASPLEQFRQSLEQVQHDLQYIKEDMNAVERHRIELYRARDQYSRNLQIISYEPVVTRSQTSSVDRNTSGIVINSCDEKGVITSVNFKNNKEEKKAHVKPLGTQSKVASFNGPTSQHMSQSSLAVLRKKRVHAQFNDLQDFYLQTRRQSSNKLLNQVKKDKSKFNKEGYSVGLDDFQSVLSTFTRYSRLRVIAELRHEDLFHHANNIVSSIEFDRDDELFATAGVSRRVKVFDFSSVGLLQSPIFYSVMSTLCLESCLHQLWDPRAGSHKFK</sequence>
<dbReference type="Gene3D" id="2.130.10.10">
    <property type="entry name" value="YVTN repeat-like/Quinoprotein amine dehydrogenase"/>
    <property type="match status" value="1"/>
</dbReference>
<dbReference type="OrthoDB" id="783980at2759"/>
<dbReference type="GO" id="GO:0008270">
    <property type="term" value="F:zinc ion binding"/>
    <property type="evidence" value="ECO:0007669"/>
    <property type="project" value="UniProtKB-KW"/>
</dbReference>
<evidence type="ECO:0000256" key="2">
    <source>
        <dbReference type="ARBA" id="ARBA00022771"/>
    </source>
</evidence>
<evidence type="ECO:0000313" key="6">
    <source>
        <dbReference type="EMBL" id="KZV58491.1"/>
    </source>
</evidence>
<dbReference type="SMART" id="SM00184">
    <property type="entry name" value="RING"/>
    <property type="match status" value="1"/>
</dbReference>
<name>A0A2Z7DJX6_9LAMI</name>
<protein>
    <recommendedName>
        <fullName evidence="5">RING-type domain-containing protein</fullName>
    </recommendedName>
</protein>